<dbReference type="InterPro" id="IPR000788">
    <property type="entry name" value="RNR_lg_C"/>
</dbReference>
<proteinExistence type="inferred from homology"/>
<evidence type="ECO:0000313" key="16">
    <source>
        <dbReference type="Proteomes" id="UP000095023"/>
    </source>
</evidence>
<dbReference type="AlphaFoldDB" id="A0A1E4TDZ6"/>
<evidence type="ECO:0000256" key="8">
    <source>
        <dbReference type="ARBA" id="ARBA00023157"/>
    </source>
</evidence>
<evidence type="ECO:0000256" key="2">
    <source>
        <dbReference type="ARBA" id="ARBA00012274"/>
    </source>
</evidence>
<evidence type="ECO:0000256" key="1">
    <source>
        <dbReference type="ARBA" id="ARBA00010406"/>
    </source>
</evidence>
<dbReference type="GO" id="GO:0051063">
    <property type="term" value="F:CDP reductase activity"/>
    <property type="evidence" value="ECO:0007669"/>
    <property type="project" value="EnsemblFungi"/>
</dbReference>
<dbReference type="Proteomes" id="UP000095023">
    <property type="component" value="Unassembled WGS sequence"/>
</dbReference>
<dbReference type="PRINTS" id="PR01183">
    <property type="entry name" value="RIBORDTASEM1"/>
</dbReference>
<dbReference type="InterPro" id="IPR039718">
    <property type="entry name" value="Rrm1"/>
</dbReference>
<evidence type="ECO:0000256" key="5">
    <source>
        <dbReference type="ARBA" id="ARBA00022840"/>
    </source>
</evidence>
<evidence type="ECO:0000256" key="13">
    <source>
        <dbReference type="SAM" id="MobiDB-lite"/>
    </source>
</evidence>
<name>A0A1E4TDZ6_9ASCO</name>
<keyword evidence="3" id="KW-0021">Allosteric enzyme</keyword>
<comment type="function">
    <text evidence="9 12">Provides the precursors necessary for DNA synthesis. Catalyzes the biosynthesis of deoxyribonucleotides from the corresponding ribonucleotides.</text>
</comment>
<dbReference type="CDD" id="cd01679">
    <property type="entry name" value="RNR_I"/>
    <property type="match status" value="1"/>
</dbReference>
<evidence type="ECO:0000259" key="14">
    <source>
        <dbReference type="PROSITE" id="PS51161"/>
    </source>
</evidence>
<protein>
    <recommendedName>
        <fullName evidence="2 12">Ribonucleoside-diphosphate reductase</fullName>
        <ecNumber evidence="2 12">1.17.4.1</ecNumber>
    </recommendedName>
</protein>
<dbReference type="EMBL" id="KV453842">
    <property type="protein sequence ID" value="ODV89974.1"/>
    <property type="molecule type" value="Genomic_DNA"/>
</dbReference>
<keyword evidence="16" id="KW-1185">Reference proteome</keyword>
<dbReference type="InterPro" id="IPR013346">
    <property type="entry name" value="NrdE_NrdA_C"/>
</dbReference>
<dbReference type="Pfam" id="PF00317">
    <property type="entry name" value="Ribonuc_red_lgN"/>
    <property type="match status" value="1"/>
</dbReference>
<dbReference type="GO" id="GO:0046704">
    <property type="term" value="P:CDP metabolic process"/>
    <property type="evidence" value="ECO:0007669"/>
    <property type="project" value="EnsemblFungi"/>
</dbReference>
<dbReference type="FunFam" id="3.20.70.20:FF:000001">
    <property type="entry name" value="Ribonucleoside-diphosphate reductase"/>
    <property type="match status" value="1"/>
</dbReference>
<dbReference type="EC" id="1.17.4.1" evidence="2 12"/>
<evidence type="ECO:0000256" key="3">
    <source>
        <dbReference type="ARBA" id="ARBA00022533"/>
    </source>
</evidence>
<reference evidence="16" key="1">
    <citation type="submission" date="2016-02" db="EMBL/GenBank/DDBJ databases">
        <title>Comparative genomics of biotechnologically important yeasts.</title>
        <authorList>
            <consortium name="DOE Joint Genome Institute"/>
            <person name="Riley R."/>
            <person name="Haridas S."/>
            <person name="Wolfe K.H."/>
            <person name="Lopes M.R."/>
            <person name="Hittinger C.T."/>
            <person name="Goker M."/>
            <person name="Salamov A."/>
            <person name="Wisecaver J."/>
            <person name="Long T.M."/>
            <person name="Aerts A.L."/>
            <person name="Barry K."/>
            <person name="Choi C."/>
            <person name="Clum A."/>
            <person name="Coughlan A.Y."/>
            <person name="Deshpande S."/>
            <person name="Douglass A.P."/>
            <person name="Hanson S.J."/>
            <person name="Klenk H.-P."/>
            <person name="Labutti K."/>
            <person name="Lapidus A."/>
            <person name="Lindquist E."/>
            <person name="Lipzen A."/>
            <person name="Meier-Kolthoff J.P."/>
            <person name="Ohm R.A."/>
            <person name="Otillar R.P."/>
            <person name="Pangilinan J."/>
            <person name="Peng Y."/>
            <person name="Rokas A."/>
            <person name="Rosa C.A."/>
            <person name="Scheuner C."/>
            <person name="Sibirny A.A."/>
            <person name="Slot J.C."/>
            <person name="Stielow J.B."/>
            <person name="Sun H."/>
            <person name="Kurtzman C.P."/>
            <person name="Blackwell M."/>
            <person name="Jeffries T.W."/>
            <person name="Grigoriev I.V."/>
        </authorList>
    </citation>
    <scope>NUCLEOTIDE SEQUENCE [LARGE SCALE GENOMIC DNA]</scope>
    <source>
        <strain evidence="16">NRRL Y-17796</strain>
    </source>
</reference>
<dbReference type="InterPro" id="IPR008926">
    <property type="entry name" value="RNR_R1-su_N"/>
</dbReference>
<dbReference type="GO" id="GO:0006240">
    <property type="term" value="P:dCDP biosynthetic process"/>
    <property type="evidence" value="ECO:0007669"/>
    <property type="project" value="EnsemblFungi"/>
</dbReference>
<evidence type="ECO:0000256" key="6">
    <source>
        <dbReference type="ARBA" id="ARBA00023002"/>
    </source>
</evidence>
<dbReference type="Pfam" id="PF03477">
    <property type="entry name" value="ATP-cone"/>
    <property type="match status" value="1"/>
</dbReference>
<accession>A0A1E4TDZ6</accession>
<dbReference type="UniPathway" id="UPA00326"/>
<dbReference type="NCBIfam" id="TIGR02506">
    <property type="entry name" value="NrdE_NrdA"/>
    <property type="match status" value="1"/>
</dbReference>
<gene>
    <name evidence="15" type="ORF">CANCADRAFT_26775</name>
</gene>
<dbReference type="SUPFAM" id="SSF51998">
    <property type="entry name" value="PFL-like glycyl radical enzymes"/>
    <property type="match status" value="1"/>
</dbReference>
<dbReference type="InterPro" id="IPR005144">
    <property type="entry name" value="ATP-cone_dom"/>
</dbReference>
<dbReference type="PANTHER" id="PTHR11573:SF6">
    <property type="entry name" value="RIBONUCLEOSIDE-DIPHOSPHATE REDUCTASE LARGE SUBUNIT"/>
    <property type="match status" value="1"/>
</dbReference>
<dbReference type="PROSITE" id="PS00089">
    <property type="entry name" value="RIBORED_LARGE"/>
    <property type="match status" value="1"/>
</dbReference>
<keyword evidence="6 12" id="KW-0560">Oxidoreductase</keyword>
<feature type="domain" description="ATP-cone" evidence="14">
    <location>
        <begin position="1"/>
        <end position="92"/>
    </location>
</feature>
<dbReference type="InterPro" id="IPR013509">
    <property type="entry name" value="RNR_lsu_N"/>
</dbReference>
<evidence type="ECO:0000256" key="12">
    <source>
        <dbReference type="RuleBase" id="RU003410"/>
    </source>
</evidence>
<dbReference type="PANTHER" id="PTHR11573">
    <property type="entry name" value="RIBONUCLEOSIDE-DIPHOSPHATE REDUCTASE LARGE CHAIN"/>
    <property type="match status" value="1"/>
</dbReference>
<evidence type="ECO:0000256" key="10">
    <source>
        <dbReference type="ARBA" id="ARBA00047754"/>
    </source>
</evidence>
<evidence type="ECO:0000256" key="4">
    <source>
        <dbReference type="ARBA" id="ARBA00022741"/>
    </source>
</evidence>
<dbReference type="GO" id="GO:0006235">
    <property type="term" value="P:dTTP biosynthetic process"/>
    <property type="evidence" value="ECO:0007669"/>
    <property type="project" value="EnsemblFungi"/>
</dbReference>
<sequence length="861" mass="96780">MYVYKRDGRKERVQFDKITARVSRLCYGLDTDHVDSAAITQKVISGVYQGVTTVELDNLAAETAAYMTTQHPDYAILAARIAVSNLHKQTKKVFSQVIADLYEYVNPRNGKAAPLVSKETYEVVQRHAEELNSAIVYDRDFQYNFFGFKTLERSYLLKLNGKVAERPQHMIMRVAVGIHGDDIESVLETYNLMSCKAFTHASPTLFNAGTPQPQMSSCFLLTMKDDSIDGIYDTLKTCALISKSAGGIGLSVHNIRSTGSYIAGTNGTSNGIIPMLRVFNNTARYVDQGGNKRPGAFAIYLEPWHPDVFDFVELRKTHGKEEIRARDLFLALWVPDLFMKRVEANGEWSLMDPNECPGLADCYGDEFEALYEKYEREGRALKVVKAQKLWYHILDAQSETGNPFMLYKDHCNRKSNQKNLGVIKSSNLCCEIVEYSSPDEVAVCNLASLALPTFVEADGDDVVYNFARLHAVTKVIVRNLNRIIDINYYPVPEAKRSNMRHRPIAVGVQGLADAFLALRLPFDSAEARELNRQIFETIYHGAVEASIELAKIHGPYETYEGSPASQGLLSYDLWEVTPSELWDWDILKENMAKYGLRNSLLVAPMPTASTSQMLGFNECFEPYTSNIYSRRVLAGEFQIVNPWMLKDLVDMGLWNDNLKNRIIADNGSIQNISGIPDDLKKLYKTVWEISQKSILDMAADRGPFIDQSMSLNIYLQNPTMGKLTSMHFYGWKKGLKTGMYYLRTQAAANPIQFTVDQEALKTNVDSDVKQAINRKSYRQVSHRQDVTSNTARLTVSSKNGAFNDGEVDENTAPVSNDNDEIDDIIKPSAKAADEQNEYDIFNSKVIACSIANPESCEMCSG</sequence>
<comment type="similarity">
    <text evidence="1 12">Belongs to the ribonucleoside diphosphate reductase large chain family.</text>
</comment>
<dbReference type="GO" id="GO:0005524">
    <property type="term" value="F:ATP binding"/>
    <property type="evidence" value="ECO:0007669"/>
    <property type="project" value="UniProtKB-UniRule"/>
</dbReference>
<evidence type="ECO:0000256" key="9">
    <source>
        <dbReference type="ARBA" id="ARBA00024942"/>
    </source>
</evidence>
<keyword evidence="5 11" id="KW-0067">ATP-binding</keyword>
<comment type="catalytic activity">
    <reaction evidence="10 12">
        <text>a 2'-deoxyribonucleoside 5'-diphosphate + [thioredoxin]-disulfide + H2O = a ribonucleoside 5'-diphosphate + [thioredoxin]-dithiol</text>
        <dbReference type="Rhea" id="RHEA:23252"/>
        <dbReference type="Rhea" id="RHEA-COMP:10698"/>
        <dbReference type="Rhea" id="RHEA-COMP:10700"/>
        <dbReference type="ChEBI" id="CHEBI:15377"/>
        <dbReference type="ChEBI" id="CHEBI:29950"/>
        <dbReference type="ChEBI" id="CHEBI:50058"/>
        <dbReference type="ChEBI" id="CHEBI:57930"/>
        <dbReference type="ChEBI" id="CHEBI:73316"/>
        <dbReference type="EC" id="1.17.4.1"/>
    </reaction>
</comment>
<organism evidence="15 16">
    <name type="scientific">Tortispora caseinolytica NRRL Y-17796</name>
    <dbReference type="NCBI Taxonomy" id="767744"/>
    <lineage>
        <taxon>Eukaryota</taxon>
        <taxon>Fungi</taxon>
        <taxon>Dikarya</taxon>
        <taxon>Ascomycota</taxon>
        <taxon>Saccharomycotina</taxon>
        <taxon>Trigonopsidomycetes</taxon>
        <taxon>Trigonopsidales</taxon>
        <taxon>Trigonopsidaceae</taxon>
        <taxon>Tortispora</taxon>
    </lineage>
</organism>
<dbReference type="Pfam" id="PF02867">
    <property type="entry name" value="Ribonuc_red_lgC"/>
    <property type="match status" value="1"/>
</dbReference>
<evidence type="ECO:0000256" key="7">
    <source>
        <dbReference type="ARBA" id="ARBA00023116"/>
    </source>
</evidence>
<keyword evidence="4 11" id="KW-0547">Nucleotide-binding</keyword>
<dbReference type="GO" id="GO:0005971">
    <property type="term" value="C:ribonucleoside-diphosphate reductase complex"/>
    <property type="evidence" value="ECO:0007669"/>
    <property type="project" value="EnsemblFungi"/>
</dbReference>
<evidence type="ECO:0000256" key="11">
    <source>
        <dbReference type="PROSITE-ProRule" id="PRU00492"/>
    </source>
</evidence>
<dbReference type="OrthoDB" id="3000483at2759"/>
<keyword evidence="8" id="KW-1015">Disulfide bond</keyword>
<evidence type="ECO:0000313" key="15">
    <source>
        <dbReference type="EMBL" id="ODV89974.1"/>
    </source>
</evidence>
<dbReference type="SUPFAM" id="SSF48168">
    <property type="entry name" value="R1 subunit of ribonucleotide reductase, N-terminal domain"/>
    <property type="match status" value="1"/>
</dbReference>
<feature type="region of interest" description="Disordered" evidence="13">
    <location>
        <begin position="798"/>
        <end position="821"/>
    </location>
</feature>
<dbReference type="PROSITE" id="PS51161">
    <property type="entry name" value="ATP_CONE"/>
    <property type="match status" value="1"/>
</dbReference>
<dbReference type="Gene3D" id="3.20.70.20">
    <property type="match status" value="1"/>
</dbReference>
<keyword evidence="7 12" id="KW-0215">Deoxyribonucleotide synthesis</keyword>